<dbReference type="RefSeq" id="WP_016868334.1">
    <property type="nucleotide sequence ID" value="NZ_CAWNVR010000721.1"/>
</dbReference>
<sequence length="106" mass="11968">MIDVTKLTQSEIRRLGIEALTKALGPAGMIRFMQQFELGSGDYTRDRDEILGDITLEEIFAEIEEEQKQQEKKAHKATLVANKIAEQAFEDSTAKIEEIPQSQNNS</sequence>
<evidence type="ECO:0000313" key="1">
    <source>
        <dbReference type="EMBL" id="PLZ93496.1"/>
    </source>
</evidence>
<proteinExistence type="predicted"/>
<gene>
    <name evidence="1" type="ORF">CEN44_03095</name>
</gene>
<reference evidence="1 2" key="1">
    <citation type="submission" date="2017-08" db="EMBL/GenBank/DDBJ databases">
        <title>Genomes of Fischerella (Mastigocladus) sp. strains.</title>
        <authorList>
            <person name="Miller S.R."/>
        </authorList>
    </citation>
    <scope>NUCLEOTIDE SEQUENCE [LARGE SCALE GENOMIC DNA]</scope>
    <source>
        <strain evidence="1 2">CCMEE 5323</strain>
    </source>
</reference>
<dbReference type="AlphaFoldDB" id="A0A2N6K886"/>
<name>A0A2N6K886_FISMU</name>
<dbReference type="Proteomes" id="UP000235036">
    <property type="component" value="Unassembled WGS sequence"/>
</dbReference>
<comment type="caution">
    <text evidence="1">The sequence shown here is derived from an EMBL/GenBank/DDBJ whole genome shotgun (WGS) entry which is preliminary data.</text>
</comment>
<organism evidence="1 2">
    <name type="scientific">Fischerella muscicola CCMEE 5323</name>
    <dbReference type="NCBI Taxonomy" id="2019572"/>
    <lineage>
        <taxon>Bacteria</taxon>
        <taxon>Bacillati</taxon>
        <taxon>Cyanobacteriota</taxon>
        <taxon>Cyanophyceae</taxon>
        <taxon>Nostocales</taxon>
        <taxon>Hapalosiphonaceae</taxon>
        <taxon>Fischerella</taxon>
    </lineage>
</organism>
<evidence type="ECO:0000313" key="2">
    <source>
        <dbReference type="Proteomes" id="UP000235036"/>
    </source>
</evidence>
<dbReference type="EMBL" id="NRQW01000068">
    <property type="protein sequence ID" value="PLZ93496.1"/>
    <property type="molecule type" value="Genomic_DNA"/>
</dbReference>
<keyword evidence="2" id="KW-1185">Reference proteome</keyword>
<accession>A0A2N6K886</accession>
<protein>
    <submittedName>
        <fullName evidence="1">Uncharacterized protein</fullName>
    </submittedName>
</protein>